<dbReference type="InterPro" id="IPR050884">
    <property type="entry name" value="CNP_phosphodiesterase-III"/>
</dbReference>
<dbReference type="SUPFAM" id="SSF56300">
    <property type="entry name" value="Metallo-dependent phosphatases"/>
    <property type="match status" value="1"/>
</dbReference>
<keyword evidence="3" id="KW-0408">Iron</keyword>
<dbReference type="GO" id="GO:0046872">
    <property type="term" value="F:metal ion binding"/>
    <property type="evidence" value="ECO:0007669"/>
    <property type="project" value="UniProtKB-KW"/>
</dbReference>
<protein>
    <submittedName>
        <fullName evidence="6">Metallophosphoesterase</fullName>
    </submittedName>
</protein>
<dbReference type="InterPro" id="IPR029052">
    <property type="entry name" value="Metallo-depent_PP-like"/>
</dbReference>
<keyword evidence="2" id="KW-0378">Hydrolase</keyword>
<accession>A0A2A5B7F7</accession>
<dbReference type="Pfam" id="PF00149">
    <property type="entry name" value="Metallophos"/>
    <property type="match status" value="1"/>
</dbReference>
<evidence type="ECO:0000313" key="7">
    <source>
        <dbReference type="Proteomes" id="UP000218327"/>
    </source>
</evidence>
<dbReference type="Proteomes" id="UP000218327">
    <property type="component" value="Unassembled WGS sequence"/>
</dbReference>
<dbReference type="AlphaFoldDB" id="A0A2A5B7F7"/>
<evidence type="ECO:0000256" key="3">
    <source>
        <dbReference type="ARBA" id="ARBA00023004"/>
    </source>
</evidence>
<evidence type="ECO:0000256" key="2">
    <source>
        <dbReference type="ARBA" id="ARBA00022801"/>
    </source>
</evidence>
<name>A0A2A5B7F7_9GAMM</name>
<evidence type="ECO:0000259" key="5">
    <source>
        <dbReference type="Pfam" id="PF00149"/>
    </source>
</evidence>
<dbReference type="PANTHER" id="PTHR42988:SF2">
    <property type="entry name" value="CYCLIC NUCLEOTIDE PHOSPHODIESTERASE CBUA0032-RELATED"/>
    <property type="match status" value="1"/>
</dbReference>
<keyword evidence="1" id="KW-0479">Metal-binding</keyword>
<evidence type="ECO:0000256" key="4">
    <source>
        <dbReference type="ARBA" id="ARBA00025742"/>
    </source>
</evidence>
<sequence>MNLLHISDMHFGPRHWLGNSKLLLKKLNSYAADIVINTGDNTTDSLENEFKAARKFLNSIDCQYIVSIPGNHDKRNMHSQDFFRQYIEDTEVIRPLDLSSCRKNKLLFDEHTTGIKEHFTDFNFLRKITIDGTSILIVCLDSNELYKDNGYVDREMLRSVSHEIAKVSYDKIILLNHHSILDTDSDPLFNSSKLIEFVRKHKIGHVFCGHTHQLSIMKSTDLYHKHTFTQYKNGSLSSANTPNDTNMFMYYENFGTDAMKIHIVRAFIEGDRLRFEEEIITTN</sequence>
<dbReference type="InterPro" id="IPR042281">
    <property type="entry name" value="GpdQ_beta-strand"/>
</dbReference>
<dbReference type="Gene3D" id="3.30.750.180">
    <property type="entry name" value="GpdQ, beta-strand dimerisation domain"/>
    <property type="match status" value="1"/>
</dbReference>
<dbReference type="Gene3D" id="3.60.21.40">
    <property type="entry name" value="GpdQ, catalytic alpha/beta sandwich domain"/>
    <property type="match status" value="1"/>
</dbReference>
<evidence type="ECO:0000313" key="6">
    <source>
        <dbReference type="EMBL" id="PCJ27483.1"/>
    </source>
</evidence>
<comment type="similarity">
    <text evidence="4">Belongs to the cyclic nucleotide phosphodiesterase class-III family.</text>
</comment>
<dbReference type="GO" id="GO:0016787">
    <property type="term" value="F:hydrolase activity"/>
    <property type="evidence" value="ECO:0007669"/>
    <property type="project" value="UniProtKB-KW"/>
</dbReference>
<evidence type="ECO:0000256" key="1">
    <source>
        <dbReference type="ARBA" id="ARBA00022723"/>
    </source>
</evidence>
<dbReference type="EMBL" id="NVVJ01000006">
    <property type="protein sequence ID" value="PCJ27483.1"/>
    <property type="molecule type" value="Genomic_DNA"/>
</dbReference>
<proteinExistence type="inferred from homology"/>
<dbReference type="PANTHER" id="PTHR42988">
    <property type="entry name" value="PHOSPHOHYDROLASE"/>
    <property type="match status" value="1"/>
</dbReference>
<reference evidence="7" key="1">
    <citation type="submission" date="2017-08" db="EMBL/GenBank/DDBJ databases">
        <title>A dynamic microbial community with high functional redundancy inhabits the cold, oxic subseafloor aquifer.</title>
        <authorList>
            <person name="Tully B.J."/>
            <person name="Wheat C.G."/>
            <person name="Glazer B.T."/>
            <person name="Huber J.A."/>
        </authorList>
    </citation>
    <scope>NUCLEOTIDE SEQUENCE [LARGE SCALE GENOMIC DNA]</scope>
</reference>
<dbReference type="InterPro" id="IPR004843">
    <property type="entry name" value="Calcineurin-like_PHP"/>
</dbReference>
<organism evidence="6 7">
    <name type="scientific">SAR86 cluster bacterium</name>
    <dbReference type="NCBI Taxonomy" id="2030880"/>
    <lineage>
        <taxon>Bacteria</taxon>
        <taxon>Pseudomonadati</taxon>
        <taxon>Pseudomonadota</taxon>
        <taxon>Gammaproteobacteria</taxon>
        <taxon>SAR86 cluster</taxon>
    </lineage>
</organism>
<gene>
    <name evidence="6" type="ORF">COA96_03005</name>
</gene>
<dbReference type="InterPro" id="IPR042283">
    <property type="entry name" value="GpdQ_catalytic"/>
</dbReference>
<feature type="domain" description="Calcineurin-like phosphoesterase" evidence="5">
    <location>
        <begin position="1"/>
        <end position="213"/>
    </location>
</feature>
<comment type="caution">
    <text evidence="6">The sequence shown here is derived from an EMBL/GenBank/DDBJ whole genome shotgun (WGS) entry which is preliminary data.</text>
</comment>